<comment type="caution">
    <text evidence="1">The sequence shown here is derived from an EMBL/GenBank/DDBJ whole genome shotgun (WGS) entry which is preliminary data.</text>
</comment>
<dbReference type="Proteomes" id="UP000176751">
    <property type="component" value="Unassembled WGS sequence"/>
</dbReference>
<dbReference type="AlphaFoldDB" id="A0A1F5HBM1"/>
<organism evidence="1 2">
    <name type="scientific">Candidatus Curtissbacteria bacterium RIFOXYA1_FULL_41_14</name>
    <dbReference type="NCBI Taxonomy" id="1797737"/>
    <lineage>
        <taxon>Bacteria</taxon>
        <taxon>Candidatus Curtissiibacteriota</taxon>
    </lineage>
</organism>
<accession>A0A1F5HBM1</accession>
<sequence length="214" mass="24688">MSPERATKTPFQLIDLLEASEEELRTLADKIQAKSGFLQVLVHPFYDDGVRFSTQYENYKIRRDRFISACLNHNIPLVIFEEEDKLDTLKDRLPKDISCPIFVVMTESTTPVPYGNHDMNSVIQLLRKIRAKKVCVGGQYMYVGRMVNSKEPYPGLYDKLRWTREANKVPCRWIDASISPYGCAGGVAVDLYLERFQVVLSFTSYPENMSRFVK</sequence>
<reference evidence="1 2" key="1">
    <citation type="journal article" date="2016" name="Nat. Commun.">
        <title>Thousands of microbial genomes shed light on interconnected biogeochemical processes in an aquifer system.</title>
        <authorList>
            <person name="Anantharaman K."/>
            <person name="Brown C.T."/>
            <person name="Hug L.A."/>
            <person name="Sharon I."/>
            <person name="Castelle C.J."/>
            <person name="Probst A.J."/>
            <person name="Thomas B.C."/>
            <person name="Singh A."/>
            <person name="Wilkins M.J."/>
            <person name="Karaoz U."/>
            <person name="Brodie E.L."/>
            <person name="Williams K.H."/>
            <person name="Hubbard S.S."/>
            <person name="Banfield J.F."/>
        </authorList>
    </citation>
    <scope>NUCLEOTIDE SEQUENCE [LARGE SCALE GENOMIC DNA]</scope>
</reference>
<dbReference type="EMBL" id="MFCA01000026">
    <property type="protein sequence ID" value="OGE01489.1"/>
    <property type="molecule type" value="Genomic_DNA"/>
</dbReference>
<protein>
    <submittedName>
        <fullName evidence="1">Uncharacterized protein</fullName>
    </submittedName>
</protein>
<evidence type="ECO:0000313" key="2">
    <source>
        <dbReference type="Proteomes" id="UP000176751"/>
    </source>
</evidence>
<name>A0A1F5HBM1_9BACT</name>
<dbReference type="STRING" id="1797737.A2196_03245"/>
<proteinExistence type="predicted"/>
<evidence type="ECO:0000313" key="1">
    <source>
        <dbReference type="EMBL" id="OGE01489.1"/>
    </source>
</evidence>
<gene>
    <name evidence="1" type="ORF">A2196_03245</name>
</gene>